<accession>A0ACC0KY00</accession>
<organism evidence="1 2">
    <name type="scientific">Choristoneura fumiferana</name>
    <name type="common">Spruce budworm moth</name>
    <name type="synonym">Archips fumiferana</name>
    <dbReference type="NCBI Taxonomy" id="7141"/>
    <lineage>
        <taxon>Eukaryota</taxon>
        <taxon>Metazoa</taxon>
        <taxon>Ecdysozoa</taxon>
        <taxon>Arthropoda</taxon>
        <taxon>Hexapoda</taxon>
        <taxon>Insecta</taxon>
        <taxon>Pterygota</taxon>
        <taxon>Neoptera</taxon>
        <taxon>Endopterygota</taxon>
        <taxon>Lepidoptera</taxon>
        <taxon>Glossata</taxon>
        <taxon>Ditrysia</taxon>
        <taxon>Tortricoidea</taxon>
        <taxon>Tortricidae</taxon>
        <taxon>Tortricinae</taxon>
        <taxon>Choristoneura</taxon>
    </lineage>
</organism>
<name>A0ACC0KY00_CHOFU</name>
<gene>
    <name evidence="1" type="ORF">MSG28_015046</name>
</gene>
<proteinExistence type="predicted"/>
<reference evidence="1 2" key="1">
    <citation type="journal article" date="2022" name="Genome Biol. Evol.">
        <title>The Spruce Budworm Genome: Reconstructing the Evolutionary History of Antifreeze Proteins.</title>
        <authorList>
            <person name="Beliveau C."/>
            <person name="Gagne P."/>
            <person name="Picq S."/>
            <person name="Vernygora O."/>
            <person name="Keeling C.I."/>
            <person name="Pinkney K."/>
            <person name="Doucet D."/>
            <person name="Wen F."/>
            <person name="Johnston J.S."/>
            <person name="Maaroufi H."/>
            <person name="Boyle B."/>
            <person name="Laroche J."/>
            <person name="Dewar K."/>
            <person name="Juretic N."/>
            <person name="Blackburn G."/>
            <person name="Nisole A."/>
            <person name="Brunet B."/>
            <person name="Brandao M."/>
            <person name="Lumley L."/>
            <person name="Duan J."/>
            <person name="Quan G."/>
            <person name="Lucarotti C.J."/>
            <person name="Roe A.D."/>
            <person name="Sperling F.A.H."/>
            <person name="Levesque R.C."/>
            <person name="Cusson M."/>
        </authorList>
    </citation>
    <scope>NUCLEOTIDE SEQUENCE [LARGE SCALE GENOMIC DNA]</scope>
    <source>
        <strain evidence="1">Glfc:IPQL:Cfum</strain>
    </source>
</reference>
<dbReference type="Proteomes" id="UP001064048">
    <property type="component" value="Chromosome 27"/>
</dbReference>
<sequence>MKGNIATTKFAQICETQWCACCPDPQLGRVESTTQLFHSKRRPEPSSGAYPIYVPLLGTGLLSEQEGLGHSSHADPVRIGNFTRTIELLRRVVTEAFLAEAEADAKATRFASAEAEVNGTGCEDSRKLFGGYRITPTYCKASRAAKYNRGNTICMFNHECAQRGGEVVGACMDGFLFGACCQLKSDSQSHIPKGPGVVMTSYLDYPEADTESDDYDSDALNAWHNSFKPIVTPGYRPGEKVSSSTMKTVDDTTEKEEIISEGLSQITDSLLHEPPKDSNFGYIKPGKPDGLYTHSSIDHGTVDTILLHKNGSAVDNVARPSDFNIQVSSMQTKPTPSPPTSTTTSKTVSTHRPIYTKPVFKPKNKTTTKNPSTENYVMVSTVTKETQKITDLSSINSIIQMLNESTPSLKDEMTTPLPEYAETKSSPSPSSATISPVSYSSTYPDYYLSTGHYVTLKPSSFGSTIFSSTSTTKKPILITKKPVKYTTANAIQYESRPSSKPYYTSPKPSQLTSQAIDAFNRYPTNPSDFGDSVTTFSYVSSTTTPKPFSTSTTTRRPPSTSYVTGAKPSRRPVTSPPSIISSYDVGPESFSSVTPTVIVLNGFQTTKPTENKEPQFVEISQEPFKKPVSQITVNNHIESTNNIYMGKPPQTYERPSSPTVVITPKPSPTTPYPIKSSTRPVQVSTSPTFESYTEYFSATTLKPEMQTSPDDLINFPPVRNPMLNTTGSNPGLYNTSISLSDNELDILHDVEFTTPTWQEDEKLNEKMNLFVNKIVGSLQGTFQELHDIVILDKKPNATIIRDTKTTTAKPTRKPPVTTRRPLTTTKRPLRLTTTKKPPVKTTKKPVKLTTSARRTTTTAPQTTTIITTTTTKKPVTTPKKKPVRKTTTAAPTTTVTTEANDDITTENYADQTIDYNDKNLCGVRPLMKSGRIVGGKDAKQGEWPWQVLVRESTWLGLFTKNKCGGVLITSRYVTTAAHCQPGFLASLVAVFGENDISIDLEPRKPVSRNVRRVIVHRQYDAATFENDLALLELEQPIKFDAHIVPICMPPDETDFTGRMATVTGWGRLKYGGAVPAILQEVQVPVIENNVCQEMFQTAGHAKKILSSFLCAGYANGQKDSCEGDSGGPLVLQRPDGRWQLVGTVSHGIKCAAPYLPGVYMRTTFYKPWLRSITGVH</sequence>
<comment type="caution">
    <text evidence="1">The sequence shown here is derived from an EMBL/GenBank/DDBJ whole genome shotgun (WGS) entry which is preliminary data.</text>
</comment>
<dbReference type="EMBL" id="CM046127">
    <property type="protein sequence ID" value="KAI8441446.1"/>
    <property type="molecule type" value="Genomic_DNA"/>
</dbReference>
<evidence type="ECO:0000313" key="1">
    <source>
        <dbReference type="EMBL" id="KAI8441446.1"/>
    </source>
</evidence>
<evidence type="ECO:0000313" key="2">
    <source>
        <dbReference type="Proteomes" id="UP001064048"/>
    </source>
</evidence>
<keyword evidence="2" id="KW-1185">Reference proteome</keyword>
<protein>
    <submittedName>
        <fullName evidence="1">Uncharacterized protein</fullName>
    </submittedName>
</protein>